<keyword evidence="8 10" id="KW-0472">Membrane</keyword>
<feature type="transmembrane region" description="Helical" evidence="10">
    <location>
        <begin position="30"/>
        <end position="50"/>
    </location>
</feature>
<keyword evidence="13" id="KW-1185">Reference proteome</keyword>
<keyword evidence="7 10" id="KW-0406">Ion transport</keyword>
<evidence type="ECO:0000256" key="2">
    <source>
        <dbReference type="ARBA" id="ARBA00022448"/>
    </source>
</evidence>
<evidence type="ECO:0000256" key="3">
    <source>
        <dbReference type="ARBA" id="ARBA00022475"/>
    </source>
</evidence>
<dbReference type="InterPro" id="IPR018422">
    <property type="entry name" value="Cation/H_exchanger_CPA1"/>
</dbReference>
<reference evidence="12 13" key="1">
    <citation type="submission" date="2020-08" db="EMBL/GenBank/DDBJ databases">
        <title>Genomic Encyclopedia of Type Strains, Phase IV (KMG-IV): sequencing the most valuable type-strain genomes for metagenomic binning, comparative biology and taxonomic classification.</title>
        <authorList>
            <person name="Goeker M."/>
        </authorList>
    </citation>
    <scope>NUCLEOTIDE SEQUENCE [LARGE SCALE GENOMIC DNA]</scope>
    <source>
        <strain evidence="12 13">DSM 45615</strain>
    </source>
</reference>
<feature type="transmembrane region" description="Helical" evidence="10">
    <location>
        <begin position="379"/>
        <end position="400"/>
    </location>
</feature>
<dbReference type="Proteomes" id="UP000578449">
    <property type="component" value="Unassembled WGS sequence"/>
</dbReference>
<feature type="transmembrane region" description="Helical" evidence="10">
    <location>
        <begin position="6"/>
        <end position="23"/>
    </location>
</feature>
<sequence length="530" mass="56908">MDTVAAIQLLALPAGAVALAAVARRRGWPAPLLLVVAGLLVSFVPGVPVYALDPEIVLLVFLPPLLYSAALDSSYQRLRDVKRAIGLLSVGLVLFTTAVVGLVAHLLVPSLPLAAAFALGAIVAPPDAVAAVAVARRLGLPRRVITVLVGESLFNDATALTAYRVAIAAATGHGITLLGGVGEFLYAAAGGLVIGLAVAWAVSQVLARVRDALVENTIMLMIPFGSYLAAEVVHASGVISVVVVGLYVGNRMHRTGFGTRLLSDAVWRVTDFFLETVVFALIGLQLHAIVMGVLDDEDPWTLAGYALAVFGAAVLARVVWVLPGTFLPWALSRRVRARESRPPWAEATIISWAGMRGVVSLAAAFAIPEDFPGRNLLLFLTFAVVIGTLLLQGLSFPALIRRLRVSTEREAYADNLAEAGAQQAAARAGLERLEEVAQREGLAELYPDILDQLRGKSERRTLNAWERLGGGTGPEGEETPGAVYRRLRREMLSAEREVFVRLRDARRIDDEVLRRVMQELDFEEAILERP</sequence>
<feature type="transmembrane region" description="Helical" evidence="10">
    <location>
        <begin position="227"/>
        <end position="248"/>
    </location>
</feature>
<keyword evidence="9 10" id="KW-0739">Sodium transport</keyword>
<keyword evidence="4 10" id="KW-0812">Transmembrane</keyword>
<comment type="subcellular location">
    <subcellularLocation>
        <location evidence="1 10">Cell membrane</location>
        <topology evidence="1 10">Multi-pass membrane protein</topology>
    </subcellularLocation>
</comment>
<evidence type="ECO:0000256" key="10">
    <source>
        <dbReference type="RuleBase" id="RU366002"/>
    </source>
</evidence>
<keyword evidence="5 10" id="KW-1133">Transmembrane helix</keyword>
<name>A0A840NU88_9ACTN</name>
<evidence type="ECO:0000256" key="1">
    <source>
        <dbReference type="ARBA" id="ARBA00004651"/>
    </source>
</evidence>
<evidence type="ECO:0000256" key="6">
    <source>
        <dbReference type="ARBA" id="ARBA00023053"/>
    </source>
</evidence>
<dbReference type="Pfam" id="PF00999">
    <property type="entry name" value="Na_H_Exchanger"/>
    <property type="match status" value="1"/>
</dbReference>
<keyword evidence="3 10" id="KW-1003">Cell membrane</keyword>
<evidence type="ECO:0000256" key="9">
    <source>
        <dbReference type="ARBA" id="ARBA00023201"/>
    </source>
</evidence>
<evidence type="ECO:0000256" key="5">
    <source>
        <dbReference type="ARBA" id="ARBA00022989"/>
    </source>
</evidence>
<keyword evidence="2 10" id="KW-0813">Transport</keyword>
<feature type="transmembrane region" description="Helical" evidence="10">
    <location>
        <begin position="114"/>
        <end position="135"/>
    </location>
</feature>
<gene>
    <name evidence="12" type="ORF">HNP84_000834</name>
</gene>
<protein>
    <submittedName>
        <fullName evidence="12">CPA1 family monovalent cation:H+ antiporter</fullName>
    </submittedName>
</protein>
<dbReference type="GO" id="GO:0015385">
    <property type="term" value="F:sodium:proton antiporter activity"/>
    <property type="evidence" value="ECO:0007669"/>
    <property type="project" value="InterPro"/>
</dbReference>
<evidence type="ECO:0000313" key="13">
    <source>
        <dbReference type="Proteomes" id="UP000578449"/>
    </source>
</evidence>
<evidence type="ECO:0000256" key="4">
    <source>
        <dbReference type="ARBA" id="ARBA00022692"/>
    </source>
</evidence>
<feature type="transmembrane region" description="Helical" evidence="10">
    <location>
        <begin position="269"/>
        <end position="290"/>
    </location>
</feature>
<accession>A0A840NU88</accession>
<dbReference type="GO" id="GO:0098719">
    <property type="term" value="P:sodium ion import across plasma membrane"/>
    <property type="evidence" value="ECO:0007669"/>
    <property type="project" value="TreeGrafter"/>
</dbReference>
<feature type="transmembrane region" description="Helical" evidence="10">
    <location>
        <begin position="344"/>
        <end position="367"/>
    </location>
</feature>
<comment type="function">
    <text evidence="10">Na(+)/H(+) antiporter that extrudes sodium in exchange for external protons.</text>
</comment>
<evidence type="ECO:0000256" key="7">
    <source>
        <dbReference type="ARBA" id="ARBA00023065"/>
    </source>
</evidence>
<dbReference type="GO" id="GO:0051453">
    <property type="term" value="P:regulation of intracellular pH"/>
    <property type="evidence" value="ECO:0007669"/>
    <property type="project" value="TreeGrafter"/>
</dbReference>
<dbReference type="Gene3D" id="6.10.140.1330">
    <property type="match status" value="1"/>
</dbReference>
<feature type="transmembrane region" description="Helical" evidence="10">
    <location>
        <begin position="56"/>
        <end position="75"/>
    </location>
</feature>
<dbReference type="GO" id="GO:0005886">
    <property type="term" value="C:plasma membrane"/>
    <property type="evidence" value="ECO:0007669"/>
    <property type="project" value="UniProtKB-SubCell"/>
</dbReference>
<dbReference type="GO" id="GO:0015386">
    <property type="term" value="F:potassium:proton antiporter activity"/>
    <property type="evidence" value="ECO:0007669"/>
    <property type="project" value="TreeGrafter"/>
</dbReference>
<dbReference type="PANTHER" id="PTHR10110">
    <property type="entry name" value="SODIUM/HYDROGEN EXCHANGER"/>
    <property type="match status" value="1"/>
</dbReference>
<keyword evidence="10" id="KW-0050">Antiport</keyword>
<comment type="caution">
    <text evidence="12">The sequence shown here is derived from an EMBL/GenBank/DDBJ whole genome shotgun (WGS) entry which is preliminary data.</text>
</comment>
<comment type="similarity">
    <text evidence="10">Belongs to the monovalent cation:proton antiporter 1 (CPA1) transporter (TC 2.A.36) family.</text>
</comment>
<dbReference type="EMBL" id="JACHGN010000002">
    <property type="protein sequence ID" value="MBB5131128.1"/>
    <property type="molecule type" value="Genomic_DNA"/>
</dbReference>
<dbReference type="InterPro" id="IPR006153">
    <property type="entry name" value="Cation/H_exchanger_TM"/>
</dbReference>
<feature type="domain" description="Cation/H+ exchanger transmembrane" evidence="11">
    <location>
        <begin position="19"/>
        <end position="400"/>
    </location>
</feature>
<evidence type="ECO:0000259" key="11">
    <source>
        <dbReference type="Pfam" id="PF00999"/>
    </source>
</evidence>
<dbReference type="PANTHER" id="PTHR10110:SF86">
    <property type="entry name" value="SODIUM_HYDROGEN EXCHANGER 7"/>
    <property type="match status" value="1"/>
</dbReference>
<feature type="transmembrane region" description="Helical" evidence="10">
    <location>
        <begin position="302"/>
        <end position="323"/>
    </location>
</feature>
<evidence type="ECO:0000313" key="12">
    <source>
        <dbReference type="EMBL" id="MBB5131128.1"/>
    </source>
</evidence>
<dbReference type="NCBIfam" id="TIGR00831">
    <property type="entry name" value="a_cpa1"/>
    <property type="match status" value="1"/>
</dbReference>
<evidence type="ECO:0000256" key="8">
    <source>
        <dbReference type="ARBA" id="ARBA00023136"/>
    </source>
</evidence>
<organism evidence="12 13">
    <name type="scientific">Thermocatellispora tengchongensis</name>
    <dbReference type="NCBI Taxonomy" id="1073253"/>
    <lineage>
        <taxon>Bacteria</taxon>
        <taxon>Bacillati</taxon>
        <taxon>Actinomycetota</taxon>
        <taxon>Actinomycetes</taxon>
        <taxon>Streptosporangiales</taxon>
        <taxon>Streptosporangiaceae</taxon>
        <taxon>Thermocatellispora</taxon>
    </lineage>
</organism>
<keyword evidence="6 10" id="KW-0915">Sodium</keyword>
<proteinExistence type="inferred from homology"/>
<feature type="transmembrane region" description="Helical" evidence="10">
    <location>
        <begin position="87"/>
        <end position="108"/>
    </location>
</feature>
<dbReference type="InterPro" id="IPR004705">
    <property type="entry name" value="Cation/H_exchanger_CPA1_bac"/>
</dbReference>
<dbReference type="AlphaFoldDB" id="A0A840NU88"/>
<feature type="transmembrane region" description="Helical" evidence="10">
    <location>
        <begin position="184"/>
        <end position="207"/>
    </location>
</feature>